<dbReference type="eggNOG" id="COG0594">
    <property type="taxonomic scope" value="Bacteria"/>
</dbReference>
<dbReference type="PANTHER" id="PTHR33992">
    <property type="entry name" value="RIBONUCLEASE P PROTEIN COMPONENT"/>
    <property type="match status" value="1"/>
</dbReference>
<dbReference type="InterPro" id="IPR020539">
    <property type="entry name" value="RNase_P_CS"/>
</dbReference>
<dbReference type="EC" id="3.1.26.5" evidence="7 8"/>
<protein>
    <recommendedName>
        <fullName evidence="7 8">Ribonuclease P protein component</fullName>
        <shortName evidence="7">RNase P protein</shortName>
        <shortName evidence="7">RNaseP protein</shortName>
        <ecNumber evidence="7 8">3.1.26.5</ecNumber>
    </recommendedName>
    <alternativeName>
        <fullName evidence="7">Protein C5</fullName>
    </alternativeName>
</protein>
<dbReference type="SUPFAM" id="SSF54211">
    <property type="entry name" value="Ribosomal protein S5 domain 2-like"/>
    <property type="match status" value="1"/>
</dbReference>
<dbReference type="InParanoid" id="S0ETY3"/>
<keyword evidence="4 7" id="KW-0255">Endonuclease</keyword>
<dbReference type="GO" id="GO:0001682">
    <property type="term" value="P:tRNA 5'-leader removal"/>
    <property type="evidence" value="ECO:0007669"/>
    <property type="project" value="UniProtKB-UniRule"/>
</dbReference>
<comment type="function">
    <text evidence="1 7">RNaseP catalyzes the removal of the 5'-leader sequence from pre-tRNA to produce the mature 5'-terminus. It can also cleave other RNA substrates such as 4.5S RNA. The protein component plays an auxiliary but essential role in vivo by binding to the 5'-leader sequence and broadening the substrate specificity of the ribozyme.</text>
</comment>
<reference evidence="10" key="1">
    <citation type="submission" date="2013-03" db="EMBL/GenBank/DDBJ databases">
        <title>Genome sequence of Chthonomonas calidirosea, the first sequenced genome from the Armatimonadetes phylum (formally candidate division OP10).</title>
        <authorList>
            <person name="Lee K.C.Y."/>
            <person name="Morgan X.C."/>
            <person name="Dunfield P.F."/>
            <person name="Tamas I."/>
            <person name="Houghton K.M."/>
            <person name="Vyssotski M."/>
            <person name="Ryan J.L.J."/>
            <person name="Lagutin K."/>
            <person name="McDonald I.R."/>
            <person name="Stott M.B."/>
        </authorList>
    </citation>
    <scope>NUCLEOTIDE SEQUENCE [LARGE SCALE GENOMIC DNA]</scope>
    <source>
        <strain evidence="10">DSM 23976 / ICMP 18418 / T49</strain>
    </source>
</reference>
<dbReference type="OrthoDB" id="9810867at2"/>
<sequence>MLPRPLRLRARKDFQAVYREGRSLVNRDVVLYLRKRNGDDASNPSHPRIGFVVSKKVGKAVIRNRLRRRLREAVRLQVKRLKQEPYDLVFVARSSLLKRAWPDVLTAVSAVLQQAGILDEAGGENSSSGGEGAGG</sequence>
<dbReference type="STRING" id="454171.CP488_00276"/>
<dbReference type="GO" id="GO:0004526">
    <property type="term" value="F:ribonuclease P activity"/>
    <property type="evidence" value="ECO:0007669"/>
    <property type="project" value="UniProtKB-UniRule"/>
</dbReference>
<evidence type="ECO:0000313" key="9">
    <source>
        <dbReference type="EMBL" id="CCW34702.1"/>
    </source>
</evidence>
<evidence type="ECO:0000313" key="10">
    <source>
        <dbReference type="Proteomes" id="UP000014227"/>
    </source>
</evidence>
<evidence type="ECO:0000256" key="1">
    <source>
        <dbReference type="ARBA" id="ARBA00002663"/>
    </source>
</evidence>
<evidence type="ECO:0000256" key="3">
    <source>
        <dbReference type="ARBA" id="ARBA00022722"/>
    </source>
</evidence>
<evidence type="ECO:0000256" key="8">
    <source>
        <dbReference type="NCBIfam" id="TIGR00188"/>
    </source>
</evidence>
<dbReference type="PANTHER" id="PTHR33992:SF1">
    <property type="entry name" value="RIBONUCLEASE P PROTEIN COMPONENT"/>
    <property type="match status" value="1"/>
</dbReference>
<proteinExistence type="inferred from homology"/>
<dbReference type="GO" id="GO:0030677">
    <property type="term" value="C:ribonuclease P complex"/>
    <property type="evidence" value="ECO:0007669"/>
    <property type="project" value="TreeGrafter"/>
</dbReference>
<dbReference type="GO" id="GO:0000049">
    <property type="term" value="F:tRNA binding"/>
    <property type="evidence" value="ECO:0007669"/>
    <property type="project" value="UniProtKB-UniRule"/>
</dbReference>
<accession>S0ETY3</accession>
<dbReference type="AlphaFoldDB" id="S0ETY3"/>
<dbReference type="KEGG" id="ccz:CCALI_00879"/>
<keyword evidence="6 7" id="KW-0694">RNA-binding</keyword>
<dbReference type="Proteomes" id="UP000014227">
    <property type="component" value="Chromosome I"/>
</dbReference>
<dbReference type="RefSeq" id="WP_016482256.1">
    <property type="nucleotide sequence ID" value="NC_021487.1"/>
</dbReference>
<gene>
    <name evidence="7" type="primary">rnpA</name>
    <name evidence="9" type="ORF">CCALI_00879</name>
</gene>
<evidence type="ECO:0000256" key="7">
    <source>
        <dbReference type="HAMAP-Rule" id="MF_00227"/>
    </source>
</evidence>
<dbReference type="InterPro" id="IPR000100">
    <property type="entry name" value="RNase_P"/>
</dbReference>
<dbReference type="FunCoup" id="S0ETY3">
    <property type="interactions" value="209"/>
</dbReference>
<dbReference type="PATRIC" id="fig|1303518.3.peg.888"/>
<evidence type="ECO:0000256" key="5">
    <source>
        <dbReference type="ARBA" id="ARBA00022801"/>
    </source>
</evidence>
<keyword evidence="2 7" id="KW-0819">tRNA processing</keyword>
<evidence type="ECO:0000256" key="6">
    <source>
        <dbReference type="ARBA" id="ARBA00022884"/>
    </source>
</evidence>
<dbReference type="EMBL" id="HF951689">
    <property type="protein sequence ID" value="CCW34702.1"/>
    <property type="molecule type" value="Genomic_DNA"/>
</dbReference>
<dbReference type="Pfam" id="PF00825">
    <property type="entry name" value="Ribonuclease_P"/>
    <property type="match status" value="1"/>
</dbReference>
<comment type="subunit">
    <text evidence="7">Consists of a catalytic RNA component (M1 or rnpB) and a protein subunit.</text>
</comment>
<dbReference type="HOGENOM" id="CLU_117179_9_0_0"/>
<dbReference type="Gene3D" id="3.30.230.10">
    <property type="match status" value="1"/>
</dbReference>
<evidence type="ECO:0000256" key="2">
    <source>
        <dbReference type="ARBA" id="ARBA00022694"/>
    </source>
</evidence>
<comment type="similarity">
    <text evidence="7">Belongs to the RnpA family.</text>
</comment>
<evidence type="ECO:0000256" key="4">
    <source>
        <dbReference type="ARBA" id="ARBA00022759"/>
    </source>
</evidence>
<dbReference type="InterPro" id="IPR014721">
    <property type="entry name" value="Ribsml_uS5_D2-typ_fold_subgr"/>
</dbReference>
<dbReference type="HAMAP" id="MF_00227">
    <property type="entry name" value="RNase_P"/>
    <property type="match status" value="1"/>
</dbReference>
<dbReference type="NCBIfam" id="TIGR00188">
    <property type="entry name" value="rnpA"/>
    <property type="match status" value="1"/>
</dbReference>
<keyword evidence="10" id="KW-1185">Reference proteome</keyword>
<dbReference type="PROSITE" id="PS00648">
    <property type="entry name" value="RIBONUCLEASE_P"/>
    <property type="match status" value="1"/>
</dbReference>
<comment type="catalytic activity">
    <reaction evidence="7">
        <text>Endonucleolytic cleavage of RNA, removing 5'-extranucleotides from tRNA precursor.</text>
        <dbReference type="EC" id="3.1.26.5"/>
    </reaction>
</comment>
<dbReference type="GO" id="GO:0042781">
    <property type="term" value="F:3'-tRNA processing endoribonuclease activity"/>
    <property type="evidence" value="ECO:0007669"/>
    <property type="project" value="TreeGrafter"/>
</dbReference>
<dbReference type="InterPro" id="IPR020568">
    <property type="entry name" value="Ribosomal_Su5_D2-typ_SF"/>
</dbReference>
<keyword evidence="3 7" id="KW-0540">Nuclease</keyword>
<organism evidence="9 10">
    <name type="scientific">Chthonomonas calidirosea (strain DSM 23976 / ICMP 18418 / T49)</name>
    <dbReference type="NCBI Taxonomy" id="1303518"/>
    <lineage>
        <taxon>Bacteria</taxon>
        <taxon>Bacillati</taxon>
        <taxon>Armatimonadota</taxon>
        <taxon>Chthonomonadia</taxon>
        <taxon>Chthonomonadales</taxon>
        <taxon>Chthonomonadaceae</taxon>
        <taxon>Chthonomonas</taxon>
    </lineage>
</organism>
<keyword evidence="5 7" id="KW-0378">Hydrolase</keyword>
<name>S0ETY3_CHTCT</name>